<dbReference type="RefSeq" id="XP_028153258.1">
    <property type="nucleotide sequence ID" value="XM_028297457.1"/>
</dbReference>
<dbReference type="AlphaFoldDB" id="A0A6P7H6B1"/>
<proteinExistence type="predicted"/>
<dbReference type="InParanoid" id="A0A6P7H6B1"/>
<organism evidence="1">
    <name type="scientific">Diabrotica virgifera virgifera</name>
    <name type="common">western corn rootworm</name>
    <dbReference type="NCBI Taxonomy" id="50390"/>
    <lineage>
        <taxon>Eukaryota</taxon>
        <taxon>Metazoa</taxon>
        <taxon>Ecdysozoa</taxon>
        <taxon>Arthropoda</taxon>
        <taxon>Hexapoda</taxon>
        <taxon>Insecta</taxon>
        <taxon>Pterygota</taxon>
        <taxon>Neoptera</taxon>
        <taxon>Endopterygota</taxon>
        <taxon>Coleoptera</taxon>
        <taxon>Polyphaga</taxon>
        <taxon>Cucujiformia</taxon>
        <taxon>Chrysomeloidea</taxon>
        <taxon>Chrysomelidae</taxon>
        <taxon>Galerucinae</taxon>
        <taxon>Diabroticina</taxon>
        <taxon>Diabroticites</taxon>
        <taxon>Diabrotica</taxon>
    </lineage>
</organism>
<reference evidence="1" key="1">
    <citation type="submission" date="2025-08" db="UniProtKB">
        <authorList>
            <consortium name="RefSeq"/>
        </authorList>
    </citation>
    <scope>IDENTIFICATION</scope>
    <source>
        <tissue evidence="1">Whole insect</tissue>
    </source>
</reference>
<name>A0A6P7H6B1_DIAVI</name>
<sequence>MELSEDSIKRIQNVLVCDKHGDSLEQYVNVQIKSELEECSLTNYAENSLSDSYCSDDIKIEEHMLQDDNIFHGITMQEVKTEIKQELDEHNLVNHGCDDLFHNPNTKELDSERDVKLEIEASTEIDHERHCRSMKTSKLLSNIDTDTERKFLSMYRFNECV</sequence>
<evidence type="ECO:0000313" key="1">
    <source>
        <dbReference type="RefSeq" id="XP_028153258.1"/>
    </source>
</evidence>
<protein>
    <submittedName>
        <fullName evidence="1">Uncharacterized protein LOC114346705</fullName>
    </submittedName>
</protein>
<gene>
    <name evidence="1" type="primary">LOC114346705</name>
</gene>
<accession>A0A6P7H6B1</accession>